<comment type="subunit">
    <text evidence="4">Homodimer.</text>
</comment>
<reference evidence="10 12" key="2">
    <citation type="submission" date="2016-11" db="EMBL/GenBank/DDBJ databases">
        <authorList>
            <person name="Varghese N."/>
            <person name="Submissions S."/>
        </authorList>
    </citation>
    <scope>NUCLEOTIDE SEQUENCE [LARGE SCALE GENOMIC DNA]</scope>
    <source>
        <strain evidence="10 12">DSM 7308</strain>
    </source>
</reference>
<dbReference type="InterPro" id="IPR001406">
    <property type="entry name" value="PsdUridine_synth_TruA"/>
</dbReference>
<dbReference type="EMBL" id="LSFY01000001">
    <property type="protein sequence ID" value="KXZ40225.1"/>
    <property type="molecule type" value="Genomic_DNA"/>
</dbReference>
<dbReference type="OrthoDB" id="9811823at2"/>
<dbReference type="RefSeq" id="WP_066070718.1">
    <property type="nucleotide sequence ID" value="NZ_FRBG01000001.1"/>
</dbReference>
<comment type="catalytic activity">
    <reaction evidence="4 7">
        <text>uridine(38/39/40) in tRNA = pseudouridine(38/39/40) in tRNA</text>
        <dbReference type="Rhea" id="RHEA:22376"/>
        <dbReference type="Rhea" id="RHEA-COMP:10085"/>
        <dbReference type="Rhea" id="RHEA-COMP:10087"/>
        <dbReference type="ChEBI" id="CHEBI:65314"/>
        <dbReference type="ChEBI" id="CHEBI:65315"/>
        <dbReference type="EC" id="5.4.99.12"/>
    </reaction>
</comment>
<dbReference type="GO" id="GO:0003723">
    <property type="term" value="F:RNA binding"/>
    <property type="evidence" value="ECO:0007669"/>
    <property type="project" value="InterPro"/>
</dbReference>
<comment type="similarity">
    <text evidence="1 4 7">Belongs to the tRNA pseudouridine synthase TruA family.</text>
</comment>
<dbReference type="PANTHER" id="PTHR11142">
    <property type="entry name" value="PSEUDOURIDYLATE SYNTHASE"/>
    <property type="match status" value="1"/>
</dbReference>
<dbReference type="InterPro" id="IPR020095">
    <property type="entry name" value="PsdUridine_synth_TruA_C"/>
</dbReference>
<sequence length="245" mass="28416">MRNIKLSIKYDGSRYKGWQKLGKTDMTIQTKIENVLSKMTGENIELIGSGRTDAGVHAICQVANFKTSTTMSLQSMLDYMYKYLPEDIVVFDIEEVNERFHSRYNAKSKKYVYKIWNDKYHNPFFRKYYEHIDKQLDIQLMRQGASFLIGEHDFSSFKSSKSQKKSSIRTIYSIDIQKEDCLIYITIHGNGFLHNMVRIIVGTLIEVGLSIKKPEDVKYILEKKDRSLAGPTASAKGLYLLDVEY</sequence>
<keyword evidence="12" id="KW-1185">Reference proteome</keyword>
<dbReference type="FunFam" id="3.30.70.580:FF:000001">
    <property type="entry name" value="tRNA pseudouridine synthase A"/>
    <property type="match status" value="1"/>
</dbReference>
<comment type="caution">
    <text evidence="4">Lacks conserved residue(s) required for the propagation of feature annotation.</text>
</comment>
<evidence type="ECO:0000256" key="1">
    <source>
        <dbReference type="ARBA" id="ARBA00009375"/>
    </source>
</evidence>
<protein>
    <recommendedName>
        <fullName evidence="4">tRNA pseudouridine synthase A</fullName>
        <ecNumber evidence="4">5.4.99.12</ecNumber>
    </recommendedName>
    <alternativeName>
        <fullName evidence="4">tRNA pseudouridine(38-40) synthase</fullName>
    </alternativeName>
    <alternativeName>
        <fullName evidence="4">tRNA pseudouridylate synthase I</fullName>
    </alternativeName>
    <alternativeName>
        <fullName evidence="4">tRNA-uridine isomerase I</fullName>
    </alternativeName>
</protein>
<comment type="function">
    <text evidence="4">Formation of pseudouridine at positions 38, 39 and 40 in the anticodon stem and loop of transfer RNAs.</text>
</comment>
<dbReference type="CDD" id="cd02570">
    <property type="entry name" value="PseudoU_synth_EcTruA"/>
    <property type="match status" value="1"/>
</dbReference>
<dbReference type="InterPro" id="IPR020097">
    <property type="entry name" value="PsdUridine_synth_TruA_a/b_dom"/>
</dbReference>
<evidence type="ECO:0000256" key="4">
    <source>
        <dbReference type="HAMAP-Rule" id="MF_00171"/>
    </source>
</evidence>
<feature type="active site" description="Nucleophile" evidence="4 5">
    <location>
        <position position="53"/>
    </location>
</feature>
<dbReference type="Proteomes" id="UP000323392">
    <property type="component" value="Unassembled WGS sequence"/>
</dbReference>
<dbReference type="PIRSF" id="PIRSF001430">
    <property type="entry name" value="tRNA_psdUrid_synth"/>
    <property type="match status" value="1"/>
</dbReference>
<gene>
    <name evidence="4" type="primary">truA</name>
    <name evidence="9" type="ORF">JWYL7_1300</name>
    <name evidence="10" type="ORF">SAMN05661008_00223</name>
</gene>
<evidence type="ECO:0000313" key="9">
    <source>
        <dbReference type="EMBL" id="KXZ40225.1"/>
    </source>
</evidence>
<comment type="caution">
    <text evidence="9">The sequence shown here is derived from an EMBL/GenBank/DDBJ whole genome shotgun (WGS) entry which is preliminary data.</text>
</comment>
<dbReference type="PATRIC" id="fig|1121328.3.peg.1308"/>
<feature type="domain" description="Pseudouridine synthase I TruA alpha/beta" evidence="8">
    <location>
        <begin position="8"/>
        <end position="105"/>
    </location>
</feature>
<dbReference type="STRING" id="1121328.JWYL7_1300"/>
<accession>A0A150FSS2</accession>
<name>A0A150FSS2_CLOPD</name>
<dbReference type="Pfam" id="PF01416">
    <property type="entry name" value="PseudoU_synth_1"/>
    <property type="match status" value="2"/>
</dbReference>
<dbReference type="NCBIfam" id="TIGR00071">
    <property type="entry name" value="hisT_truA"/>
    <property type="match status" value="1"/>
</dbReference>
<keyword evidence="3 4" id="KW-0413">Isomerase</keyword>
<evidence type="ECO:0000313" key="10">
    <source>
        <dbReference type="EMBL" id="SHK41981.1"/>
    </source>
</evidence>
<dbReference type="GO" id="GO:0160147">
    <property type="term" value="F:tRNA pseudouridine(38-40) synthase activity"/>
    <property type="evidence" value="ECO:0007669"/>
    <property type="project" value="UniProtKB-EC"/>
</dbReference>
<dbReference type="GO" id="GO:0031119">
    <property type="term" value="P:tRNA pseudouridine synthesis"/>
    <property type="evidence" value="ECO:0007669"/>
    <property type="project" value="UniProtKB-UniRule"/>
</dbReference>
<proteinExistence type="inferred from homology"/>
<dbReference type="InterPro" id="IPR020103">
    <property type="entry name" value="PsdUridine_synth_cat_dom_sf"/>
</dbReference>
<dbReference type="SUPFAM" id="SSF55120">
    <property type="entry name" value="Pseudouridine synthase"/>
    <property type="match status" value="1"/>
</dbReference>
<evidence type="ECO:0000259" key="8">
    <source>
        <dbReference type="Pfam" id="PF01416"/>
    </source>
</evidence>
<feature type="binding site" evidence="4 6">
    <location>
        <position position="111"/>
    </location>
    <ligand>
        <name>substrate</name>
    </ligand>
</feature>
<dbReference type="HAMAP" id="MF_00171">
    <property type="entry name" value="TruA"/>
    <property type="match status" value="1"/>
</dbReference>
<dbReference type="Gene3D" id="3.30.70.660">
    <property type="entry name" value="Pseudouridine synthase I, catalytic domain, C-terminal subdomain"/>
    <property type="match status" value="1"/>
</dbReference>
<evidence type="ECO:0000256" key="2">
    <source>
        <dbReference type="ARBA" id="ARBA00022694"/>
    </source>
</evidence>
<dbReference type="InterPro" id="IPR020094">
    <property type="entry name" value="TruA/RsuA/RluB/E/F_N"/>
</dbReference>
<dbReference type="AlphaFoldDB" id="A0A150FSS2"/>
<feature type="domain" description="Pseudouridine synthase I TruA alpha/beta" evidence="8">
    <location>
        <begin position="148"/>
        <end position="245"/>
    </location>
</feature>
<evidence type="ECO:0000313" key="12">
    <source>
        <dbReference type="Proteomes" id="UP000323392"/>
    </source>
</evidence>
<evidence type="ECO:0000313" key="11">
    <source>
        <dbReference type="Proteomes" id="UP000092605"/>
    </source>
</evidence>
<evidence type="ECO:0000256" key="5">
    <source>
        <dbReference type="PIRSR" id="PIRSR001430-1"/>
    </source>
</evidence>
<evidence type="ECO:0000256" key="7">
    <source>
        <dbReference type="RuleBase" id="RU003792"/>
    </source>
</evidence>
<dbReference type="EC" id="5.4.99.12" evidence="4"/>
<organism evidence="9 11">
    <name type="scientific">Alkalithermobacter thermoalcaliphilus JW-YL-7 = DSM 7308</name>
    <dbReference type="NCBI Taxonomy" id="1121328"/>
    <lineage>
        <taxon>Bacteria</taxon>
        <taxon>Bacillati</taxon>
        <taxon>Bacillota</taxon>
        <taxon>Clostridia</taxon>
        <taxon>Peptostreptococcales</taxon>
        <taxon>Tepidibacteraceae</taxon>
        <taxon>Alkalithermobacter</taxon>
    </lineage>
</organism>
<dbReference type="PANTHER" id="PTHR11142:SF22">
    <property type="entry name" value="TRNA PSEUDOURIDINE SYNTHASE A 2"/>
    <property type="match status" value="1"/>
</dbReference>
<dbReference type="Gene3D" id="3.30.70.580">
    <property type="entry name" value="Pseudouridine synthase I, catalytic domain, N-terminal subdomain"/>
    <property type="match status" value="1"/>
</dbReference>
<dbReference type="EMBL" id="FRBG01000001">
    <property type="protein sequence ID" value="SHK41981.1"/>
    <property type="molecule type" value="Genomic_DNA"/>
</dbReference>
<evidence type="ECO:0000256" key="3">
    <source>
        <dbReference type="ARBA" id="ARBA00023235"/>
    </source>
</evidence>
<reference evidence="9 11" key="1">
    <citation type="submission" date="2016-02" db="EMBL/GenBank/DDBJ databases">
        <title>Draft genome sequence for Clostridium paradoxum JW-YL-7.</title>
        <authorList>
            <person name="Utturkar S.M."/>
            <person name="Lancaster A."/>
            <person name="Poole F.L."/>
            <person name="Adams M.W."/>
            <person name="Brown S.D."/>
        </authorList>
    </citation>
    <scope>NUCLEOTIDE SEQUENCE [LARGE SCALE GENOMIC DNA]</scope>
    <source>
        <strain evidence="9 11">JW-YL-7</strain>
    </source>
</reference>
<keyword evidence="2 4" id="KW-0819">tRNA processing</keyword>
<dbReference type="Proteomes" id="UP000092605">
    <property type="component" value="Unassembled WGS sequence"/>
</dbReference>
<evidence type="ECO:0000256" key="6">
    <source>
        <dbReference type="PIRSR" id="PIRSR001430-2"/>
    </source>
</evidence>